<keyword evidence="2" id="KW-1185">Reference proteome</keyword>
<evidence type="ECO:0000313" key="2">
    <source>
        <dbReference type="Proteomes" id="UP000054370"/>
    </source>
</evidence>
<evidence type="ECO:0008006" key="3">
    <source>
        <dbReference type="Google" id="ProtNLM"/>
    </source>
</evidence>
<protein>
    <recommendedName>
        <fullName evidence="3">GIY-YIG domain-containing protein</fullName>
    </recommendedName>
</protein>
<accession>A0ABX4WWE8</accession>
<dbReference type="RefSeq" id="WP_058648557.1">
    <property type="nucleotide sequence ID" value="NZ_LMXV01000052.1"/>
</dbReference>
<dbReference type="Proteomes" id="UP000054370">
    <property type="component" value="Unassembled WGS sequence"/>
</dbReference>
<organism evidence="1 2">
    <name type="scientific">Vibrio vulnificus</name>
    <dbReference type="NCBI Taxonomy" id="672"/>
    <lineage>
        <taxon>Bacteria</taxon>
        <taxon>Pseudomonadati</taxon>
        <taxon>Pseudomonadota</taxon>
        <taxon>Gammaproteobacteria</taxon>
        <taxon>Vibrionales</taxon>
        <taxon>Vibrionaceae</taxon>
        <taxon>Vibrio</taxon>
    </lineage>
</organism>
<evidence type="ECO:0000313" key="1">
    <source>
        <dbReference type="EMBL" id="PNM67747.1"/>
    </source>
</evidence>
<proteinExistence type="predicted"/>
<dbReference type="EMBL" id="LOSH02000004">
    <property type="protein sequence ID" value="PNM67747.1"/>
    <property type="molecule type" value="Genomic_DNA"/>
</dbReference>
<comment type="caution">
    <text evidence="1">The sequence shown here is derived from an EMBL/GenBank/DDBJ whole genome shotgun (WGS) entry which is preliminary data.</text>
</comment>
<sequence>MKLETLQEHLITTNNYLEMYSETLEFGKPSYYNKFLTRKKVNVPGIYKIEIRLSSFTKNKLNWKKDFEEYWDIHKGQGKRTPSSKKGRLKQHDNEANNEWIPLYIGRSLKVKERLELHRDTPFEKPYQALKLQDRGIFVSKNFRVSFLELPKENYEIISHYVEDYFREKINPIVGNKG</sequence>
<name>A0ABX4WWE8_VIBVL</name>
<reference evidence="1" key="1">
    <citation type="submission" date="2017-12" db="EMBL/GenBank/DDBJ databases">
        <title>FDA dAtabase for Regulatory Grade micrObial Sequences (FDA-ARGOS): Supporting development and validation of Infectious Disease Dx tests.</title>
        <authorList>
            <person name="Hoffmann M."/>
            <person name="Allard M."/>
            <person name="Evans P."/>
            <person name="Brown E."/>
            <person name="Tallon L.J."/>
            <person name="Sadzewicz L."/>
            <person name="Sengamalay N."/>
            <person name="Ott S."/>
            <person name="Godinez A."/>
            <person name="Nagaraj S."/>
            <person name="Vavikolanu K."/>
            <person name="Aluvathingal J."/>
            <person name="Nadendla S."/>
            <person name="Hobson J."/>
            <person name="Sichtig H."/>
        </authorList>
    </citation>
    <scope>NUCLEOTIDE SEQUENCE [LARGE SCALE GENOMIC DNA]</scope>
    <source>
        <strain evidence="1">FDAARGOS_118</strain>
    </source>
</reference>
<gene>
    <name evidence="1" type="ORF">AL548_016695</name>
</gene>